<feature type="disulfide bond" evidence="2">
    <location>
        <begin position="1994"/>
        <end position="2009"/>
    </location>
</feature>
<reference evidence="7 8" key="1">
    <citation type="journal article" date="2007" name="Nature">
        <title>Evolution of genes and genomes on the Drosophila phylogeny.</title>
        <authorList>
            <consortium name="Drosophila 12 Genomes Consortium"/>
            <person name="Clark A.G."/>
            <person name="Eisen M.B."/>
            <person name="Smith D.R."/>
            <person name="Bergman C.M."/>
            <person name="Oliver B."/>
            <person name="Markow T.A."/>
            <person name="Kaufman T.C."/>
            <person name="Kellis M."/>
            <person name="Gelbart W."/>
            <person name="Iyer V.N."/>
            <person name="Pollard D.A."/>
            <person name="Sackton T.B."/>
            <person name="Larracuente A.M."/>
            <person name="Singh N.D."/>
            <person name="Abad J.P."/>
            <person name="Abt D.N."/>
            <person name="Adryan B."/>
            <person name="Aguade M."/>
            <person name="Akashi H."/>
            <person name="Anderson W.W."/>
            <person name="Aquadro C.F."/>
            <person name="Ardell D.H."/>
            <person name="Arguello R."/>
            <person name="Artieri C.G."/>
            <person name="Barbash D.A."/>
            <person name="Barker D."/>
            <person name="Barsanti P."/>
            <person name="Batterham P."/>
            <person name="Batzoglou S."/>
            <person name="Begun D."/>
            <person name="Bhutkar A."/>
            <person name="Blanco E."/>
            <person name="Bosak S.A."/>
            <person name="Bradley R.K."/>
            <person name="Brand A.D."/>
            <person name="Brent M.R."/>
            <person name="Brooks A.N."/>
            <person name="Brown R.H."/>
            <person name="Butlin R.K."/>
            <person name="Caggese C."/>
            <person name="Calvi B.R."/>
            <person name="Bernardo de Carvalho A."/>
            <person name="Caspi A."/>
            <person name="Castrezana S."/>
            <person name="Celniker S.E."/>
            <person name="Chang J.L."/>
            <person name="Chapple C."/>
            <person name="Chatterji S."/>
            <person name="Chinwalla A."/>
            <person name="Civetta A."/>
            <person name="Clifton S.W."/>
            <person name="Comeron J.M."/>
            <person name="Costello J.C."/>
            <person name="Coyne J.A."/>
            <person name="Daub J."/>
            <person name="David R.G."/>
            <person name="Delcher A.L."/>
            <person name="Delehaunty K."/>
            <person name="Do C.B."/>
            <person name="Ebling H."/>
            <person name="Edwards K."/>
            <person name="Eickbush T."/>
            <person name="Evans J.D."/>
            <person name="Filipski A."/>
            <person name="Findeiss S."/>
            <person name="Freyhult E."/>
            <person name="Fulton L."/>
            <person name="Fulton R."/>
            <person name="Garcia A.C."/>
            <person name="Gardiner A."/>
            <person name="Garfield D.A."/>
            <person name="Garvin B.E."/>
            <person name="Gibson G."/>
            <person name="Gilbert D."/>
            <person name="Gnerre S."/>
            <person name="Godfrey J."/>
            <person name="Good R."/>
            <person name="Gotea V."/>
            <person name="Gravely B."/>
            <person name="Greenberg A.J."/>
            <person name="Griffiths-Jones S."/>
            <person name="Gross S."/>
            <person name="Guigo R."/>
            <person name="Gustafson E.A."/>
            <person name="Haerty W."/>
            <person name="Hahn M.W."/>
            <person name="Halligan D.L."/>
            <person name="Halpern A.L."/>
            <person name="Halter G.M."/>
            <person name="Han M.V."/>
            <person name="Heger A."/>
            <person name="Hillier L."/>
            <person name="Hinrichs A.S."/>
            <person name="Holmes I."/>
            <person name="Hoskins R.A."/>
            <person name="Hubisz M.J."/>
            <person name="Hultmark D."/>
            <person name="Huntley M.A."/>
            <person name="Jaffe D.B."/>
            <person name="Jagadeeshan S."/>
            <person name="Jeck W.R."/>
            <person name="Johnson J."/>
            <person name="Jones C.D."/>
            <person name="Jordan W.C."/>
            <person name="Karpen G.H."/>
            <person name="Kataoka E."/>
            <person name="Keightley P.D."/>
            <person name="Kheradpour P."/>
            <person name="Kirkness E.F."/>
            <person name="Koerich L.B."/>
            <person name="Kristiansen K."/>
            <person name="Kudrna D."/>
            <person name="Kulathinal R.J."/>
            <person name="Kumar S."/>
            <person name="Kwok R."/>
            <person name="Lander E."/>
            <person name="Langley C.H."/>
            <person name="Lapoint R."/>
            <person name="Lazzaro B.P."/>
            <person name="Lee S.J."/>
            <person name="Levesque L."/>
            <person name="Li R."/>
            <person name="Lin C.F."/>
            <person name="Lin M.F."/>
            <person name="Lindblad-Toh K."/>
            <person name="Llopart A."/>
            <person name="Long M."/>
            <person name="Low L."/>
            <person name="Lozovsky E."/>
            <person name="Lu J."/>
            <person name="Luo M."/>
            <person name="Machado C.A."/>
            <person name="Makalowski W."/>
            <person name="Marzo M."/>
            <person name="Matsuda M."/>
            <person name="Matzkin L."/>
            <person name="McAllister B."/>
            <person name="McBride C.S."/>
            <person name="McKernan B."/>
            <person name="McKernan K."/>
            <person name="Mendez-Lago M."/>
            <person name="Minx P."/>
            <person name="Mollenhauer M.U."/>
            <person name="Montooth K."/>
            <person name="Mount S.M."/>
            <person name="Mu X."/>
            <person name="Myers E."/>
            <person name="Negre B."/>
            <person name="Newfeld S."/>
            <person name="Nielsen R."/>
            <person name="Noor M.A."/>
            <person name="O'Grady P."/>
            <person name="Pachter L."/>
            <person name="Papaceit M."/>
            <person name="Parisi M.J."/>
            <person name="Parisi M."/>
            <person name="Parts L."/>
            <person name="Pedersen J.S."/>
            <person name="Pesole G."/>
            <person name="Phillippy A.M."/>
            <person name="Ponting C.P."/>
            <person name="Pop M."/>
            <person name="Porcelli D."/>
            <person name="Powell J.R."/>
            <person name="Prohaska S."/>
            <person name="Pruitt K."/>
            <person name="Puig M."/>
            <person name="Quesneville H."/>
            <person name="Ram K.R."/>
            <person name="Rand D."/>
            <person name="Rasmussen M.D."/>
            <person name="Reed L.K."/>
            <person name="Reenan R."/>
            <person name="Reily A."/>
            <person name="Remington K.A."/>
            <person name="Rieger T.T."/>
            <person name="Ritchie M.G."/>
            <person name="Robin C."/>
            <person name="Rogers Y.H."/>
            <person name="Rohde C."/>
            <person name="Rozas J."/>
            <person name="Rubenfield M.J."/>
            <person name="Ruiz A."/>
            <person name="Russo S."/>
            <person name="Salzberg S.L."/>
            <person name="Sanchez-Gracia A."/>
            <person name="Saranga D.J."/>
            <person name="Sato H."/>
            <person name="Schaeffer S.W."/>
            <person name="Schatz M.C."/>
            <person name="Schlenke T."/>
            <person name="Schwartz R."/>
            <person name="Segarra C."/>
            <person name="Singh R.S."/>
            <person name="Sirot L."/>
            <person name="Sirota M."/>
            <person name="Sisneros N.B."/>
            <person name="Smith C.D."/>
            <person name="Smith T.F."/>
            <person name="Spieth J."/>
            <person name="Stage D.E."/>
            <person name="Stark A."/>
            <person name="Stephan W."/>
            <person name="Strausberg R.L."/>
            <person name="Strempel S."/>
            <person name="Sturgill D."/>
            <person name="Sutton G."/>
            <person name="Sutton G.G."/>
            <person name="Tao W."/>
            <person name="Teichmann S."/>
            <person name="Tobari Y.N."/>
            <person name="Tomimura Y."/>
            <person name="Tsolas J.M."/>
            <person name="Valente V.L."/>
            <person name="Venter E."/>
            <person name="Venter J.C."/>
            <person name="Vicario S."/>
            <person name="Vieira F.G."/>
            <person name="Vilella A.J."/>
            <person name="Villasante A."/>
            <person name="Walenz B."/>
            <person name="Wang J."/>
            <person name="Wasserman M."/>
            <person name="Watts T."/>
            <person name="Wilson D."/>
            <person name="Wilson R.K."/>
            <person name="Wing R.A."/>
            <person name="Wolfner M.F."/>
            <person name="Wong A."/>
            <person name="Wong G.K."/>
            <person name="Wu C.I."/>
            <person name="Wu G."/>
            <person name="Yamamoto D."/>
            <person name="Yang H.P."/>
            <person name="Yang S.P."/>
            <person name="Yorke J.A."/>
            <person name="Yoshida K."/>
            <person name="Zdobnov E."/>
            <person name="Zhang P."/>
            <person name="Zhang Y."/>
            <person name="Zimin A.V."/>
            <person name="Baldwin J."/>
            <person name="Abdouelleil A."/>
            <person name="Abdulkadir J."/>
            <person name="Abebe A."/>
            <person name="Abera B."/>
            <person name="Abreu J."/>
            <person name="Acer S.C."/>
            <person name="Aftuck L."/>
            <person name="Alexander A."/>
            <person name="An P."/>
            <person name="Anderson E."/>
            <person name="Anderson S."/>
            <person name="Arachi H."/>
            <person name="Azer M."/>
            <person name="Bachantsang P."/>
            <person name="Barry A."/>
            <person name="Bayul T."/>
            <person name="Berlin A."/>
            <person name="Bessette D."/>
            <person name="Bloom T."/>
            <person name="Blye J."/>
            <person name="Boguslavskiy L."/>
            <person name="Bonnet C."/>
            <person name="Boukhgalter B."/>
            <person name="Bourzgui I."/>
            <person name="Brown A."/>
            <person name="Cahill P."/>
            <person name="Channer S."/>
            <person name="Cheshatsang Y."/>
            <person name="Chuda L."/>
            <person name="Citroen M."/>
            <person name="Collymore A."/>
            <person name="Cooke P."/>
            <person name="Costello M."/>
            <person name="D'Aco K."/>
            <person name="Daza R."/>
            <person name="De Haan G."/>
            <person name="DeGray S."/>
            <person name="DeMaso C."/>
            <person name="Dhargay N."/>
            <person name="Dooley K."/>
            <person name="Dooley E."/>
            <person name="Doricent M."/>
            <person name="Dorje P."/>
            <person name="Dorjee K."/>
            <person name="Dupes A."/>
            <person name="Elong R."/>
            <person name="Falk J."/>
            <person name="Farina A."/>
            <person name="Faro S."/>
            <person name="Ferguson D."/>
            <person name="Fisher S."/>
            <person name="Foley C.D."/>
            <person name="Franke A."/>
            <person name="Friedrich D."/>
            <person name="Gadbois L."/>
            <person name="Gearin G."/>
            <person name="Gearin C.R."/>
            <person name="Giannoukos G."/>
            <person name="Goode T."/>
            <person name="Graham J."/>
            <person name="Grandbois E."/>
            <person name="Grewal S."/>
            <person name="Gyaltsen K."/>
            <person name="Hafez N."/>
            <person name="Hagos B."/>
            <person name="Hall J."/>
            <person name="Henson C."/>
            <person name="Hollinger A."/>
            <person name="Honan T."/>
            <person name="Huard M.D."/>
            <person name="Hughes L."/>
            <person name="Hurhula B."/>
            <person name="Husby M.E."/>
            <person name="Kamat A."/>
            <person name="Kanga B."/>
            <person name="Kashin S."/>
            <person name="Khazanovich D."/>
            <person name="Kisner P."/>
            <person name="Lance K."/>
            <person name="Lara M."/>
            <person name="Lee W."/>
            <person name="Lennon N."/>
            <person name="Letendre F."/>
            <person name="LeVine R."/>
            <person name="Lipovsky A."/>
            <person name="Liu X."/>
            <person name="Liu J."/>
            <person name="Liu S."/>
            <person name="Lokyitsang T."/>
            <person name="Lokyitsang Y."/>
            <person name="Lubonja R."/>
            <person name="Lui A."/>
            <person name="MacDonald P."/>
            <person name="Magnisalis V."/>
            <person name="Maru K."/>
            <person name="Matthews C."/>
            <person name="McCusker W."/>
            <person name="McDonough S."/>
            <person name="Mehta T."/>
            <person name="Meldrim J."/>
            <person name="Meneus L."/>
            <person name="Mihai O."/>
            <person name="Mihalev A."/>
            <person name="Mihova T."/>
            <person name="Mittelman R."/>
            <person name="Mlenga V."/>
            <person name="Montmayeur A."/>
            <person name="Mulrain L."/>
            <person name="Navidi A."/>
            <person name="Naylor J."/>
            <person name="Negash T."/>
            <person name="Nguyen T."/>
            <person name="Nguyen N."/>
            <person name="Nicol R."/>
            <person name="Norbu C."/>
            <person name="Norbu N."/>
            <person name="Novod N."/>
            <person name="O'Neill B."/>
            <person name="Osman S."/>
            <person name="Markiewicz E."/>
            <person name="Oyono O.L."/>
            <person name="Patti C."/>
            <person name="Phunkhang P."/>
            <person name="Pierre F."/>
            <person name="Priest M."/>
            <person name="Raghuraman S."/>
            <person name="Rege F."/>
            <person name="Reyes R."/>
            <person name="Rise C."/>
            <person name="Rogov P."/>
            <person name="Ross K."/>
            <person name="Ryan E."/>
            <person name="Settipalli S."/>
            <person name="Shea T."/>
            <person name="Sherpa N."/>
            <person name="Shi L."/>
            <person name="Shih D."/>
            <person name="Sparrow T."/>
            <person name="Spaulding J."/>
            <person name="Stalker J."/>
            <person name="Stange-Thomann N."/>
            <person name="Stavropoulos S."/>
            <person name="Stone C."/>
            <person name="Strader C."/>
            <person name="Tesfaye S."/>
            <person name="Thomson T."/>
            <person name="Thoulutsang Y."/>
            <person name="Thoulutsang D."/>
            <person name="Topham K."/>
            <person name="Topping I."/>
            <person name="Tsamla T."/>
            <person name="Vassiliev H."/>
            <person name="Vo A."/>
            <person name="Wangchuk T."/>
            <person name="Wangdi T."/>
            <person name="Weiand M."/>
            <person name="Wilkinson J."/>
            <person name="Wilson A."/>
            <person name="Yadav S."/>
            <person name="Young G."/>
            <person name="Yu Q."/>
            <person name="Zembek L."/>
            <person name="Zhong D."/>
            <person name="Zimmer A."/>
            <person name="Zwirko Z."/>
            <person name="Jaffe D.B."/>
            <person name="Alvarez P."/>
            <person name="Brockman W."/>
            <person name="Butler J."/>
            <person name="Chin C."/>
            <person name="Gnerre S."/>
            <person name="Grabherr M."/>
            <person name="Kleber M."/>
            <person name="Mauceli E."/>
            <person name="MacCallum I."/>
        </authorList>
    </citation>
    <scope>NUCLEOTIDE SEQUENCE [LARGE SCALE GENOMIC DNA]</scope>
    <source>
        <strain evidence="8">white501</strain>
    </source>
</reference>
<dbReference type="PANTHER" id="PTHR24258">
    <property type="entry name" value="SERINE PROTEASE-RELATED"/>
    <property type="match status" value="1"/>
</dbReference>
<dbReference type="InterPro" id="IPR002172">
    <property type="entry name" value="LDrepeatLR_classA_rpt"/>
</dbReference>
<dbReference type="InterPro" id="IPR015420">
    <property type="entry name" value="Peptidase_S1A_nudel"/>
</dbReference>
<dbReference type="GO" id="GO:0007343">
    <property type="term" value="P:egg activation"/>
    <property type="evidence" value="ECO:0007669"/>
    <property type="project" value="EnsemblMetazoa"/>
</dbReference>
<keyword evidence="1 2" id="KW-1015">Disulfide bond</keyword>
<feature type="compositionally biased region" description="Low complexity" evidence="4">
    <location>
        <begin position="400"/>
        <end position="410"/>
    </location>
</feature>
<evidence type="ECO:0000256" key="5">
    <source>
        <dbReference type="SAM" id="Phobius"/>
    </source>
</evidence>
<proteinExistence type="predicted"/>
<dbReference type="GO" id="GO:0004252">
    <property type="term" value="F:serine-type endopeptidase activity"/>
    <property type="evidence" value="ECO:0007669"/>
    <property type="project" value="EnsemblMetazoa"/>
</dbReference>
<organism evidence="7 8">
    <name type="scientific">Drosophila simulans</name>
    <name type="common">Fruit fly</name>
    <dbReference type="NCBI Taxonomy" id="7240"/>
    <lineage>
        <taxon>Eukaryota</taxon>
        <taxon>Metazoa</taxon>
        <taxon>Ecdysozoa</taxon>
        <taxon>Arthropoda</taxon>
        <taxon>Hexapoda</taxon>
        <taxon>Insecta</taxon>
        <taxon>Pterygota</taxon>
        <taxon>Neoptera</taxon>
        <taxon>Endopterygota</taxon>
        <taxon>Diptera</taxon>
        <taxon>Brachycera</taxon>
        <taxon>Muscomorpha</taxon>
        <taxon>Ephydroidea</taxon>
        <taxon>Drosophilidae</taxon>
        <taxon>Drosophila</taxon>
        <taxon>Sophophora</taxon>
    </lineage>
</organism>
<dbReference type="GO" id="GO:0009950">
    <property type="term" value="P:dorsal/ventral axis specification"/>
    <property type="evidence" value="ECO:0007669"/>
    <property type="project" value="EnsemblMetazoa"/>
</dbReference>
<sequence>MNYNMDEMEATRLLRHPRRWWSIGFGKRIVAISILVIIVLLFSLIYHGLVVEKIDQVQQIAALNARHQVLINQPFEEDQSALFVSPQTLHFKLLDEDMNKDMEDSKNRRRNHMRQMLVKFRLNKKHRLRRDLHGLDLLDPVRMEANLQHLYTKLRSKRAREALSQLEHEFVRCKKHTPQDCMSAFLRMYKMAKEVTEKMEKMKAIMREQQPKLESSSMESHEQKETTNSDHVPTTENGLLLNITTDGPVQTRNTTAQRKLSFDWILDGEENVEPEVKSTNTTTRTATTTTTVPTLETIIVTTELPKITFDWIIDGREVVEPQETNTEVTGTTAGLRKMPFDWIIDGEEVVEHQENVTTTTIASTVAVSTTEINESLHNSTAYPTKPKPVKFDWIIDGGESSAEVSSSSTSQPKLTTREAISNPESPRTWHPLDNPTSIENMLESFEQHEEQKPILRVLNGSESSSETVTDGYERQLWLKKFEDQARPNQNELIDTFGTALDAKALDKMGPKINPLNGHTWNAADAQILSLCERVALRMRNKVASMSDGETKEKGETFTASPSVQFTSRAPGGFPVSGETMKASAQFMFNPNFGMPSIPVCFYMTPANFRMPMWSNTPTFMGMQGAHFGGSSNPGGGIFFVPQQFGPSGSFFGGSGGSGAGGQGANIFWKNASAQKPTNGQQQQVYCSYMQNQSGQGAGQSQTSSQQQQGGQTAFSNANFKMRHANQTSTANQQGQIIYASYAGLPQQPIQERPRCPEPDQFSCFGQQECIPAARLCDNVVDCSDGSDESACTCADRVDEDRLCDGYEDCPMGEDELGCFGCDSLAYSCYENPEDFAKRNRSTISMCYSRLERCDGFLNCLNGRDEEQCSMLVTDVADHMSHGASASEGYLYHNYRGDWHPVCNNGEKWAALACQMDDNSRMDHSASLNVSFQTLTLPGPFIEPSLHAGVHFAQACHGRNSHDSLVDHVAYVKCPPMQCGLPSKSSMLEHSKRVKRAVSDSKEIVGDGRIVGGSYTSALQWPFVVAIYRTGKFHCGGTIYSDRWIISAAHCVINFGKYFYEVRAGLLRRSSYSPATQIQPVSHVVVHQAYERRSMRNDLSLLRLLNPLQFNRWVKPICLPDKGRTTVGDDWIWGPAEHTLCTVVGWGAIREKGPSSDPMRQVIVPIRKKCTDPEDQASEDICAGDPDGGRDACQGDSGGPLFCRSVSNPNEFYLAGVVSHGNGCARPQEFGVYTRVTLYLDWLEMATTPQLLPKLQPLQLCPGFICVWGRMSQIVDIMMRCDRKVDCEDGTDELDCTCKDYLKGSLKGLICDGKADCEDLTDEQDCVECQSNEFRCPLSKTCLPLNKRCDNQLDCKFKEDEKDCFALTNGHDVHFDVHQQPKFSSTGIFSRNGHGVWRLVCAHETGYHDHQAKTADAVCALLGFNGAHYFNSSEFVSQQEMQPITPELNGGRNRMAAQIHSMVDDNVQFTENEVIIPELGPPSALRPEKDRLLPRKCVGIYVECNPYSNKTTPLKTFSAGQAVKKTQIEQVPVLSPTIETHNTPNVHFKPQIPAMVVNKKDEILDRLDKLIKSKKNKTILVNEQLHEAIEELHWPWLADVYMNGDLWCIGVLIDKHWVMVHESCLSGIDLETHYVSVLMGGGKTKRSAHRSNHEQIRRVDCFEGVPKSNVLLLHLERPVRFTHHVLPTFLPDSSHQNQSYARQCISVLHDDATGRIKTVAITRMHNATDCESCYKLQEKQPPANLMRLLNVSAEDMASISEEVELINGVAPTELPAITKFTSCNQFGLKNVSDAHHNPSDQGVLVCRDSHTGWFPTALFNYNNSDCQSFKQPFGIRTLELVYKSLQDIIDKPSCKMLIPAPECSTHRCLLGTCLPQAAMCNGRSDCHDGSDEEETKCRQQKQQCAPGEMKCRTSFKCVPKSKFCDHVPDCEDMTDEPTICSCFTYLQATDPSKICDGKRNCWDKSDESSVLCNCTADHFQCSSSPEDCIPRDFVCDKEKDCPNGEDERYCFGIEHPLHLQKKDFWSNSQHTQPEIAPQYGQVIEQTYGIWHTKCFPKSNPPQVDEVREICKKLGYNPYRQPSYRLIDDEENKPVHTYELADRQGRSFSNETLMGKYRDSTKALIISKFSPLQLNERLTLFLKSSRPIAELVRWNATDSSMCYRLEIRCA</sequence>
<dbReference type="GO" id="GO:0031638">
    <property type="term" value="P:zymogen activation"/>
    <property type="evidence" value="ECO:0007669"/>
    <property type="project" value="EnsemblMetazoa"/>
</dbReference>
<dbReference type="PROSITE" id="PS00135">
    <property type="entry name" value="TRYPSIN_SER"/>
    <property type="match status" value="1"/>
</dbReference>
<evidence type="ECO:0000256" key="4">
    <source>
        <dbReference type="SAM" id="MobiDB-lite"/>
    </source>
</evidence>
<feature type="compositionally biased region" description="Basic and acidic residues" evidence="4">
    <location>
        <begin position="219"/>
        <end position="228"/>
    </location>
</feature>
<evidence type="ECO:0000259" key="6">
    <source>
        <dbReference type="PROSITE" id="PS50240"/>
    </source>
</evidence>
<keyword evidence="3" id="KW-0645">Protease</keyword>
<dbReference type="InterPro" id="IPR033116">
    <property type="entry name" value="TRYPSIN_SER"/>
</dbReference>
<evidence type="ECO:0000256" key="3">
    <source>
        <dbReference type="RuleBase" id="RU363034"/>
    </source>
</evidence>
<keyword evidence="3" id="KW-0378">Hydrolase</keyword>
<dbReference type="OMA" id="DCMSAFL"/>
<evidence type="ECO:0000313" key="8">
    <source>
        <dbReference type="Proteomes" id="UP000000304"/>
    </source>
</evidence>
<dbReference type="InterPro" id="IPR043504">
    <property type="entry name" value="Peptidase_S1_PA_chymotrypsin"/>
</dbReference>
<name>B4QJF3_DROSI</name>
<dbReference type="FunFam" id="4.10.400.10:FF:000201">
    <property type="entry name" value="Serine protease nudel"/>
    <property type="match status" value="1"/>
</dbReference>
<dbReference type="PROSITE" id="PS00134">
    <property type="entry name" value="TRYPSIN_HIS"/>
    <property type="match status" value="1"/>
</dbReference>
<dbReference type="PRINTS" id="PR00261">
    <property type="entry name" value="LDLRECEPTOR"/>
</dbReference>
<dbReference type="Pfam" id="PF09342">
    <property type="entry name" value="DUF1986"/>
    <property type="match status" value="1"/>
</dbReference>
<dbReference type="GO" id="GO:0016540">
    <property type="term" value="P:protein autoprocessing"/>
    <property type="evidence" value="ECO:0007669"/>
    <property type="project" value="EnsemblMetazoa"/>
</dbReference>
<dbReference type="InterPro" id="IPR018114">
    <property type="entry name" value="TRYPSIN_HIS"/>
</dbReference>
<keyword evidence="5" id="KW-0812">Transmembrane</keyword>
<dbReference type="GO" id="GO:0098595">
    <property type="term" value="C:perivitelline space"/>
    <property type="evidence" value="ECO:0007669"/>
    <property type="project" value="EnsemblMetazoa"/>
</dbReference>
<dbReference type="InterPro" id="IPR009003">
    <property type="entry name" value="Peptidase_S1_PA"/>
</dbReference>
<keyword evidence="8" id="KW-1185">Reference proteome</keyword>
<keyword evidence="5" id="KW-1133">Transmembrane helix</keyword>
<dbReference type="CDD" id="cd00190">
    <property type="entry name" value="Tryp_SPc"/>
    <property type="match status" value="1"/>
</dbReference>
<dbReference type="PROSITE" id="PS50240">
    <property type="entry name" value="TRYPSIN_DOM"/>
    <property type="match status" value="2"/>
</dbReference>
<dbReference type="Proteomes" id="UP000000304">
    <property type="component" value="Chromosome 3L"/>
</dbReference>
<dbReference type="Pfam" id="PF00089">
    <property type="entry name" value="Trypsin"/>
    <property type="match status" value="1"/>
</dbReference>
<dbReference type="Gene3D" id="2.40.10.10">
    <property type="entry name" value="Trypsin-like serine proteases"/>
    <property type="match status" value="3"/>
</dbReference>
<keyword evidence="5" id="KW-0472">Membrane</keyword>
<dbReference type="CDD" id="cd00112">
    <property type="entry name" value="LDLa"/>
    <property type="match status" value="6"/>
</dbReference>
<dbReference type="FunFam" id="4.10.400.10:FF:000244">
    <property type="entry name" value="Serine protease nudel"/>
    <property type="match status" value="1"/>
</dbReference>
<keyword evidence="3" id="KW-0720">Serine protease</keyword>
<feature type="disulfide bond" evidence="2">
    <location>
        <begin position="853"/>
        <end position="868"/>
    </location>
</feature>
<dbReference type="MEROPS" id="S01.013"/>
<dbReference type="InterPro" id="IPR001254">
    <property type="entry name" value="Trypsin_dom"/>
</dbReference>
<dbReference type="OrthoDB" id="10016557at2759"/>
<dbReference type="SUPFAM" id="SSF50494">
    <property type="entry name" value="Trypsin-like serine proteases"/>
    <property type="match status" value="2"/>
</dbReference>
<dbReference type="FunFam" id="2.40.10.10:FF:000200">
    <property type="entry name" value="Serine protease nudel"/>
    <property type="match status" value="1"/>
</dbReference>
<feature type="compositionally biased region" description="Polar residues" evidence="4">
    <location>
        <begin position="411"/>
        <end position="425"/>
    </location>
</feature>
<evidence type="ECO:0000313" key="7">
    <source>
        <dbReference type="EMBL" id="EDX09462.1"/>
    </source>
</evidence>
<accession>B4QJF3</accession>
<feature type="disulfide bond" evidence="2">
    <location>
        <begin position="1867"/>
        <end position="1885"/>
    </location>
</feature>
<dbReference type="GO" id="GO:0160032">
    <property type="term" value="P:Toll receptor ligand protein activation cascade"/>
    <property type="evidence" value="ECO:0007669"/>
    <property type="project" value="EnsemblMetazoa"/>
</dbReference>
<dbReference type="PROSITE" id="PS50068">
    <property type="entry name" value="LDLRA_2"/>
    <property type="match status" value="7"/>
</dbReference>
<feature type="transmembrane region" description="Helical" evidence="5">
    <location>
        <begin position="29"/>
        <end position="49"/>
    </location>
</feature>
<dbReference type="PANTHER" id="PTHR24258:SF116">
    <property type="entry name" value="FI16631P1-RELATED"/>
    <property type="match status" value="1"/>
</dbReference>
<dbReference type="HOGENOM" id="CLU_228608_0_0_1"/>
<dbReference type="SMART" id="SM00020">
    <property type="entry name" value="Tryp_SPc"/>
    <property type="match status" value="1"/>
</dbReference>
<dbReference type="PROSITE" id="PS01209">
    <property type="entry name" value="LDLRA_1"/>
    <property type="match status" value="2"/>
</dbReference>
<feature type="disulfide bond" evidence="2">
    <location>
        <begin position="1348"/>
        <end position="1363"/>
    </location>
</feature>
<dbReference type="InterPro" id="IPR036055">
    <property type="entry name" value="LDL_receptor-like_sf"/>
</dbReference>
<comment type="caution">
    <text evidence="2">Lacks conserved residue(s) required for the propagation of feature annotation.</text>
</comment>
<feature type="disulfide bond" evidence="2">
    <location>
        <begin position="1310"/>
        <end position="1325"/>
    </location>
</feature>
<evidence type="ECO:0000256" key="2">
    <source>
        <dbReference type="PROSITE-ProRule" id="PRU00124"/>
    </source>
</evidence>
<feature type="region of interest" description="Disordered" evidence="4">
    <location>
        <begin position="400"/>
        <end position="433"/>
    </location>
</feature>
<dbReference type="SMART" id="SM00192">
    <property type="entry name" value="LDLa"/>
    <property type="match status" value="8"/>
</dbReference>
<dbReference type="Gene3D" id="4.10.400.10">
    <property type="entry name" value="Low-density Lipoprotein Receptor"/>
    <property type="match status" value="5"/>
</dbReference>
<evidence type="ECO:0000256" key="1">
    <source>
        <dbReference type="ARBA" id="ARBA00023157"/>
    </source>
</evidence>
<feature type="domain" description="Peptidase S1" evidence="6">
    <location>
        <begin position="1579"/>
        <end position="1853"/>
    </location>
</feature>
<gene>
    <name evidence="7" type="primary">Dsim\GD13121</name>
    <name evidence="7" type="ORF">Dsim_GD13121</name>
</gene>
<feature type="region of interest" description="Disordered" evidence="4">
    <location>
        <begin position="209"/>
        <end position="235"/>
    </location>
</feature>
<dbReference type="FunFam" id="4.10.400.10:FF:000210">
    <property type="entry name" value="Serine protease nudel"/>
    <property type="match status" value="1"/>
</dbReference>
<dbReference type="PhylomeDB" id="B4QJF3"/>
<dbReference type="GO" id="GO:0007306">
    <property type="term" value="P:egg chorion assembly"/>
    <property type="evidence" value="ECO:0007669"/>
    <property type="project" value="EnsemblMetazoa"/>
</dbReference>
<feature type="disulfide bond" evidence="2">
    <location>
        <begin position="776"/>
        <end position="791"/>
    </location>
</feature>
<dbReference type="STRING" id="7240.B4QJF3"/>
<dbReference type="SUPFAM" id="SSF57424">
    <property type="entry name" value="LDL receptor-like module"/>
    <property type="match status" value="6"/>
</dbReference>
<protein>
    <submittedName>
        <fullName evidence="7">GD13121</fullName>
    </submittedName>
</protein>
<dbReference type="FunFam" id="2.40.10.10:FF:000111">
    <property type="entry name" value="Blast:Serine protease nudel"/>
    <property type="match status" value="1"/>
</dbReference>
<dbReference type="InterPro" id="IPR023415">
    <property type="entry name" value="LDLR_class-A_CS"/>
</dbReference>
<dbReference type="Pfam" id="PF00057">
    <property type="entry name" value="Ldl_recept_a"/>
    <property type="match status" value="4"/>
</dbReference>
<feature type="domain" description="Peptidase S1" evidence="6">
    <location>
        <begin position="1009"/>
        <end position="1247"/>
    </location>
</feature>
<dbReference type="EMBL" id="CM000363">
    <property type="protein sequence ID" value="EDX09462.1"/>
    <property type="molecule type" value="Genomic_DNA"/>
</dbReference>